<comment type="caution">
    <text evidence="2">The sequence shown here is derived from an EMBL/GenBank/DDBJ whole genome shotgun (WGS) entry which is preliminary data.</text>
</comment>
<evidence type="ECO:0000259" key="1">
    <source>
        <dbReference type="SMART" id="SM00635"/>
    </source>
</evidence>
<dbReference type="InterPro" id="IPR003343">
    <property type="entry name" value="Big_2"/>
</dbReference>
<dbReference type="SMART" id="SM00635">
    <property type="entry name" value="BID_2"/>
    <property type="match status" value="1"/>
</dbReference>
<dbReference type="EMBL" id="CAJVAS010000008">
    <property type="protein sequence ID" value="CAG7622349.1"/>
    <property type="molecule type" value="Genomic_DNA"/>
</dbReference>
<dbReference type="Proteomes" id="UP000693672">
    <property type="component" value="Unassembled WGS sequence"/>
</dbReference>
<accession>A0A916NX41</accession>
<dbReference type="PANTHER" id="PTHR38045">
    <property type="entry name" value="CHROMOSOME 1, WHOLE GENOME SHOTGUN SEQUENCE"/>
    <property type="match status" value="1"/>
</dbReference>
<dbReference type="InterPro" id="IPR018247">
    <property type="entry name" value="EF_Hand_1_Ca_BS"/>
</dbReference>
<dbReference type="NCBIfam" id="NF012211">
    <property type="entry name" value="tand_rpt_95"/>
    <property type="match status" value="2"/>
</dbReference>
<reference evidence="2" key="1">
    <citation type="submission" date="2021-06" db="EMBL/GenBank/DDBJ databases">
        <authorList>
            <person name="Criscuolo A."/>
        </authorList>
    </citation>
    <scope>NUCLEOTIDE SEQUENCE</scope>
    <source>
        <strain evidence="2">CIP111600</strain>
    </source>
</reference>
<protein>
    <recommendedName>
        <fullName evidence="1">BIG2 domain-containing protein</fullName>
    </recommendedName>
</protein>
<feature type="domain" description="BIG2" evidence="1">
    <location>
        <begin position="203"/>
        <end position="277"/>
    </location>
</feature>
<dbReference type="Pfam" id="PF16332">
    <property type="entry name" value="DUF4962"/>
    <property type="match status" value="1"/>
</dbReference>
<dbReference type="Pfam" id="PF22637">
    <property type="entry name" value="CBM_4_9_1"/>
    <property type="match status" value="1"/>
</dbReference>
<dbReference type="Pfam" id="PF07940">
    <property type="entry name" value="Hepar_II_III_C"/>
    <property type="match status" value="1"/>
</dbReference>
<proteinExistence type="predicted"/>
<dbReference type="PANTHER" id="PTHR38045:SF1">
    <property type="entry name" value="HEPARINASE II_III-LIKE PROTEIN"/>
    <property type="match status" value="1"/>
</dbReference>
<gene>
    <name evidence="2" type="ORF">PAESOLCIP111_02417</name>
</gene>
<name>A0A916NX41_9BACL</name>
<dbReference type="AlphaFoldDB" id="A0A916NX41"/>
<dbReference type="InterPro" id="IPR032518">
    <property type="entry name" value="HepII_N"/>
</dbReference>
<dbReference type="InterPro" id="IPR054563">
    <property type="entry name" value="HylB-like_N"/>
</dbReference>
<dbReference type="GO" id="GO:0016829">
    <property type="term" value="F:lyase activity"/>
    <property type="evidence" value="ECO:0007669"/>
    <property type="project" value="InterPro"/>
</dbReference>
<dbReference type="Pfam" id="PF17963">
    <property type="entry name" value="Big_9"/>
    <property type="match status" value="2"/>
</dbReference>
<evidence type="ECO:0000313" key="2">
    <source>
        <dbReference type="EMBL" id="CAG7622349.1"/>
    </source>
</evidence>
<dbReference type="InterPro" id="IPR012480">
    <property type="entry name" value="Hepar_II_III_C"/>
</dbReference>
<organism evidence="2 3">
    <name type="scientific">Paenibacillus solanacearum</name>
    <dbReference type="NCBI Taxonomy" id="2048548"/>
    <lineage>
        <taxon>Bacteria</taxon>
        <taxon>Bacillati</taxon>
        <taxon>Bacillota</taxon>
        <taxon>Bacilli</taxon>
        <taxon>Bacillales</taxon>
        <taxon>Paenibacillaceae</taxon>
        <taxon>Paenibacillus</taxon>
    </lineage>
</organism>
<sequence length="1072" mass="117650">MLNKSFLLLCISILFVLGAGGFGMISNVKESKAESVAPNMVVNGGFEAYKSTSSDGWTERRPDGWKVVNLTGVAKATVDLDAQHDGTAALQLQGGPKPTRSAVSQNVSVRENQFYEASAWVKTDQLVSNDAGATFRLQFYNAANANMNKHITFGSVKGTEDWTLVTHRFQAPAGATKMLFEIFIWNGTGTVWFDGVALRKVTPVADIVLDRRTAALRLGEQLAAGATVLPEQAGNKRLTWISSDPGVAQVQEGMVTGVGIGSARITVQSVDSGVKTEMAVEVSAGGGYLKADDDTHRVKEDQQVNGAMATRDAEGNTLSYAVLDFPRNGASRLDPAGTWTYTPNADFAGTDKFIAVVTNGKGGIASSEISIDIVPENDAPMAEHEQKQTLKNTALKAKISSYDVDGDMMTYSVLLRPSHGTVALGANGDWTYVPETDYLGADRFTLSVQDGNGGNTEAEVSLLVAPPRTEVIAKLKETSAEQQHPRLMATADDFTRIKEGIQSDANMKKWYNNLVAEADAILPQPVSKYELPDGRRLLDTSRRVLSRVRTLAMTYQISGDEKYAERAWKELEAAEGFKDWNPSHFLDTAEMTHAFAIGYDWLYHYWIPERKELLRTAIADKGLKQALGEYRKQSDWSKATHNWNSVCNGGIGMGALAIADENPELEALAGEILEGAIQSLPTMIAEYAPDGAWGEGPGYWEYGTQYAVYFVESLHKTLGTDYGITDMKGFSNAFRFLIQINGPKGTFNFADGGAGKINSPLALWFTHRFGQQDAIWYHQNSYNADRGGLFDLLWYRPDTYASSTDAPSRDAYFRHVENAAMRSAWNQDNAAFAAFKAGDNSVNHGHLDIGTFVYDALGVRWVHDLGADNYNLPDYFQKNRWQYYRTRAEGHNTLVINPGAGADQNLEAKAAIVKFDSNADGAMAIGDLTPAYKQDALSVKRGMMMFDSRRQLLIQDELHLRKPSEVWWFMHTQAQIDVRPDGKSAILSQAGKRVMVQLLGETSASFSVRSAEPLPTSPAPKQGANDRYKKLTIHLSGVETAVLSVRFVPLADESAELVEPRVTPLDQWTLPE</sequence>
<dbReference type="PROSITE" id="PS00018">
    <property type="entry name" value="EF_HAND_1"/>
    <property type="match status" value="1"/>
</dbReference>
<dbReference type="Pfam" id="PF02368">
    <property type="entry name" value="Big_2"/>
    <property type="match status" value="1"/>
</dbReference>
<keyword evidence="3" id="KW-1185">Reference proteome</keyword>
<evidence type="ECO:0000313" key="3">
    <source>
        <dbReference type="Proteomes" id="UP000693672"/>
    </source>
</evidence>